<protein>
    <submittedName>
        <fullName evidence="1">Uncharacterized protein</fullName>
    </submittedName>
</protein>
<feature type="non-terminal residue" evidence="1">
    <location>
        <position position="90"/>
    </location>
</feature>
<dbReference type="AlphaFoldDB" id="A0AAW2JE55"/>
<proteinExistence type="predicted"/>
<sequence>MLGRKSWAYAAFKITLETLPENVTQTDSRKEKSHPGGLLFTKFGSNQTALLDLAFPDNFGRLHDRSKETPKTMKQLSRLFPNKVTIQIPQ</sequence>
<organism evidence="1">
    <name type="scientific">Sesamum radiatum</name>
    <name type="common">Black benniseed</name>
    <dbReference type="NCBI Taxonomy" id="300843"/>
    <lineage>
        <taxon>Eukaryota</taxon>
        <taxon>Viridiplantae</taxon>
        <taxon>Streptophyta</taxon>
        <taxon>Embryophyta</taxon>
        <taxon>Tracheophyta</taxon>
        <taxon>Spermatophyta</taxon>
        <taxon>Magnoliopsida</taxon>
        <taxon>eudicotyledons</taxon>
        <taxon>Gunneridae</taxon>
        <taxon>Pentapetalae</taxon>
        <taxon>asterids</taxon>
        <taxon>lamiids</taxon>
        <taxon>Lamiales</taxon>
        <taxon>Pedaliaceae</taxon>
        <taxon>Sesamum</taxon>
    </lineage>
</organism>
<reference evidence="1" key="2">
    <citation type="journal article" date="2024" name="Plant">
        <title>Genomic evolution and insights into agronomic trait innovations of Sesamum species.</title>
        <authorList>
            <person name="Miao H."/>
            <person name="Wang L."/>
            <person name="Qu L."/>
            <person name="Liu H."/>
            <person name="Sun Y."/>
            <person name="Le M."/>
            <person name="Wang Q."/>
            <person name="Wei S."/>
            <person name="Zheng Y."/>
            <person name="Lin W."/>
            <person name="Duan Y."/>
            <person name="Cao H."/>
            <person name="Xiong S."/>
            <person name="Wang X."/>
            <person name="Wei L."/>
            <person name="Li C."/>
            <person name="Ma Q."/>
            <person name="Ju M."/>
            <person name="Zhao R."/>
            <person name="Li G."/>
            <person name="Mu C."/>
            <person name="Tian Q."/>
            <person name="Mei H."/>
            <person name="Zhang T."/>
            <person name="Gao T."/>
            <person name="Zhang H."/>
        </authorList>
    </citation>
    <scope>NUCLEOTIDE SEQUENCE</scope>
    <source>
        <strain evidence="1">G02</strain>
    </source>
</reference>
<evidence type="ECO:0000313" key="1">
    <source>
        <dbReference type="EMBL" id="KAL0292113.1"/>
    </source>
</evidence>
<gene>
    <name evidence="1" type="ORF">Sradi_7002500</name>
</gene>
<name>A0AAW2JE55_SESRA</name>
<reference evidence="1" key="1">
    <citation type="submission" date="2020-06" db="EMBL/GenBank/DDBJ databases">
        <authorList>
            <person name="Li T."/>
            <person name="Hu X."/>
            <person name="Zhang T."/>
            <person name="Song X."/>
            <person name="Zhang H."/>
            <person name="Dai N."/>
            <person name="Sheng W."/>
            <person name="Hou X."/>
            <person name="Wei L."/>
        </authorList>
    </citation>
    <scope>NUCLEOTIDE SEQUENCE</scope>
    <source>
        <strain evidence="1">G02</strain>
        <tissue evidence="1">Leaf</tissue>
    </source>
</reference>
<comment type="caution">
    <text evidence="1">The sequence shown here is derived from an EMBL/GenBank/DDBJ whole genome shotgun (WGS) entry which is preliminary data.</text>
</comment>
<accession>A0AAW2JE55</accession>
<dbReference type="EMBL" id="JACGWJ010000464">
    <property type="protein sequence ID" value="KAL0292113.1"/>
    <property type="molecule type" value="Genomic_DNA"/>
</dbReference>